<comment type="function">
    <text evidence="6">Recruits TFIIH to the initiation complex and stimulates the RNA polymerase II C-terminal domain kinase and DNA-dependent ATPase activities of TFIIH. Both TFIIH and TFIIE are required for promoter clearance by RNA polymerase.</text>
</comment>
<organism evidence="9 10">
    <name type="scientific">Cladophialophora chaetospira</name>
    <dbReference type="NCBI Taxonomy" id="386627"/>
    <lineage>
        <taxon>Eukaryota</taxon>
        <taxon>Fungi</taxon>
        <taxon>Dikarya</taxon>
        <taxon>Ascomycota</taxon>
        <taxon>Pezizomycotina</taxon>
        <taxon>Eurotiomycetes</taxon>
        <taxon>Chaetothyriomycetidae</taxon>
        <taxon>Chaetothyriales</taxon>
        <taxon>Herpotrichiellaceae</taxon>
        <taxon>Cladophialophora</taxon>
    </lineage>
</organism>
<evidence type="ECO:0000313" key="10">
    <source>
        <dbReference type="Proteomes" id="UP001172673"/>
    </source>
</evidence>
<dbReference type="PROSITE" id="PS51351">
    <property type="entry name" value="TFIIE_BETA_C"/>
    <property type="match status" value="1"/>
</dbReference>
<keyword evidence="5" id="KW-0539">Nucleus</keyword>
<dbReference type="InterPro" id="IPR016656">
    <property type="entry name" value="TFIIE-bsu"/>
</dbReference>
<dbReference type="Pfam" id="PF18121">
    <property type="entry name" value="TFA2_Winged_2"/>
    <property type="match status" value="1"/>
</dbReference>
<evidence type="ECO:0000256" key="2">
    <source>
        <dbReference type="ARBA" id="ARBA00023015"/>
    </source>
</evidence>
<dbReference type="Proteomes" id="UP001172673">
    <property type="component" value="Unassembled WGS sequence"/>
</dbReference>
<evidence type="ECO:0000256" key="6">
    <source>
        <dbReference type="ARBA" id="ARBA00025581"/>
    </source>
</evidence>
<feature type="region of interest" description="Disordered" evidence="7">
    <location>
        <begin position="219"/>
        <end position="239"/>
    </location>
</feature>
<evidence type="ECO:0000256" key="4">
    <source>
        <dbReference type="ARBA" id="ARBA00023163"/>
    </source>
</evidence>
<reference evidence="9" key="1">
    <citation type="submission" date="2022-10" db="EMBL/GenBank/DDBJ databases">
        <title>Culturing micro-colonial fungi from biological soil crusts in the Mojave desert and describing Neophaeococcomyces mojavensis, and introducing the new genera and species Taxawa tesnikishii.</title>
        <authorList>
            <person name="Kurbessoian T."/>
            <person name="Stajich J.E."/>
        </authorList>
    </citation>
    <scope>NUCLEOTIDE SEQUENCE</scope>
    <source>
        <strain evidence="9">TK_41</strain>
    </source>
</reference>
<evidence type="ECO:0000313" key="9">
    <source>
        <dbReference type="EMBL" id="KAJ9608083.1"/>
    </source>
</evidence>
<dbReference type="Pfam" id="PF02186">
    <property type="entry name" value="TFIIE_beta"/>
    <property type="match status" value="1"/>
</dbReference>
<dbReference type="GO" id="GO:0001097">
    <property type="term" value="F:TFIIH-class transcription factor complex binding"/>
    <property type="evidence" value="ECO:0007669"/>
    <property type="project" value="TreeGrafter"/>
</dbReference>
<comment type="caution">
    <text evidence="9">The sequence shown here is derived from an EMBL/GenBank/DDBJ whole genome shotgun (WGS) entry which is preliminary data.</text>
</comment>
<dbReference type="PANTHER" id="PTHR12716">
    <property type="entry name" value="TRANSCRIPTION INITIATION FACTOR IIE, BETA SUBUNIT"/>
    <property type="match status" value="1"/>
</dbReference>
<dbReference type="GO" id="GO:0003677">
    <property type="term" value="F:DNA binding"/>
    <property type="evidence" value="ECO:0007669"/>
    <property type="project" value="UniProtKB-KW"/>
</dbReference>
<proteinExistence type="predicted"/>
<dbReference type="PANTHER" id="PTHR12716:SF8">
    <property type="entry name" value="TRANSCRIPTION INITIATION FACTOR IIE SUBUNIT BETA"/>
    <property type="match status" value="1"/>
</dbReference>
<comment type="subcellular location">
    <subcellularLocation>
        <location evidence="1">Nucleus</location>
    </subcellularLocation>
</comment>
<keyword evidence="3" id="KW-0238">DNA-binding</keyword>
<evidence type="ECO:0000256" key="7">
    <source>
        <dbReference type="SAM" id="MobiDB-lite"/>
    </source>
</evidence>
<keyword evidence="2" id="KW-0805">Transcription regulation</keyword>
<gene>
    <name evidence="9" type="primary">tfa2</name>
    <name evidence="9" type="ORF">H2200_007071</name>
</gene>
<name>A0AA39CHA0_9EURO</name>
<dbReference type="EMBL" id="JAPDRK010000010">
    <property type="protein sequence ID" value="KAJ9608083.1"/>
    <property type="molecule type" value="Genomic_DNA"/>
</dbReference>
<evidence type="ECO:0000256" key="3">
    <source>
        <dbReference type="ARBA" id="ARBA00023125"/>
    </source>
</evidence>
<dbReference type="GO" id="GO:0006367">
    <property type="term" value="P:transcription initiation at RNA polymerase II promoter"/>
    <property type="evidence" value="ECO:0007669"/>
    <property type="project" value="InterPro"/>
</dbReference>
<keyword evidence="4" id="KW-0804">Transcription</keyword>
<accession>A0AA39CHA0</accession>
<evidence type="ECO:0000256" key="1">
    <source>
        <dbReference type="ARBA" id="ARBA00004123"/>
    </source>
</evidence>
<evidence type="ECO:0000259" key="8">
    <source>
        <dbReference type="PROSITE" id="PS51351"/>
    </source>
</evidence>
<sequence length="239" mass="27575">MSSLYAPPPEPERRFIQTEVLYAVNRLREKFPQSIPRDELISYTLSQQKRDDTTVQLFIAGLNINPKVNYDKEKDEFIFKPEHNITDADSLLKFLQNQDTAMGIQVSKLKDGWQDAETTINKLEEEHRLLVTRNKKDGHPRMVWLDDPTLQAPLDDEFKELWNLIPLPGVDDTIKELRKMNHKSTGEPAVVDTGVKKPKEKRKVRRGTKITNTHMQGLLRDYSGKGNASVKKEVKVEGR</sequence>
<feature type="compositionally biased region" description="Basic and acidic residues" evidence="7">
    <location>
        <begin position="230"/>
        <end position="239"/>
    </location>
</feature>
<dbReference type="InterPro" id="IPR003166">
    <property type="entry name" value="TFIIE_bsu_DNA-bd"/>
</dbReference>
<dbReference type="PIRSF" id="PIRSF016398">
    <property type="entry name" value="TFIIE-beta"/>
    <property type="match status" value="1"/>
</dbReference>
<keyword evidence="10" id="KW-1185">Reference proteome</keyword>
<feature type="domain" description="TFIIE beta" evidence="8">
    <location>
        <begin position="5"/>
        <end position="86"/>
    </location>
</feature>
<dbReference type="InterPro" id="IPR040501">
    <property type="entry name" value="TFA2_Winged_2"/>
</dbReference>
<protein>
    <submittedName>
        <fullName evidence="9">Transcription factor TFIIE beta subunit, TFIIEB, Tfa2</fullName>
    </submittedName>
</protein>
<evidence type="ECO:0000256" key="5">
    <source>
        <dbReference type="ARBA" id="ARBA00023242"/>
    </source>
</evidence>
<dbReference type="GO" id="GO:0005673">
    <property type="term" value="C:transcription factor TFIIE complex"/>
    <property type="evidence" value="ECO:0007669"/>
    <property type="project" value="InterPro"/>
</dbReference>
<dbReference type="AlphaFoldDB" id="A0AA39CHA0"/>